<dbReference type="Proteomes" id="UP000029443">
    <property type="component" value="Unassembled WGS sequence"/>
</dbReference>
<organism evidence="2 3">
    <name type="scientific">Alcanivorax jadensis T9</name>
    <dbReference type="NCBI Taxonomy" id="1177181"/>
    <lineage>
        <taxon>Bacteria</taxon>
        <taxon>Pseudomonadati</taxon>
        <taxon>Pseudomonadota</taxon>
        <taxon>Gammaproteobacteria</taxon>
        <taxon>Oceanospirillales</taxon>
        <taxon>Alcanivoracaceae</taxon>
        <taxon>Alcanivorax</taxon>
    </lineage>
</organism>
<dbReference type="Pfam" id="PF22522">
    <property type="entry name" value="DUF6998"/>
    <property type="match status" value="1"/>
</dbReference>
<sequence length="178" mass="19518">MPGTATPFSLRLRLHYKAAHAGGAKREIMDHTKFQALVKELYSTVSSLEEMFPGRHFTPDGHMVGSLGECLVADAYGLELMTASNKGFDALSACGKQVEIKATQSKSAAFRSEPEHAIVIHIAPDGSFTEIFNGPGRVIWEQFQGKPIPSNGQYQISINRLKKLNGAIPHDQRIERVA</sequence>
<proteinExistence type="predicted"/>
<evidence type="ECO:0000259" key="1">
    <source>
        <dbReference type="Pfam" id="PF22522"/>
    </source>
</evidence>
<feature type="domain" description="DUF6998" evidence="1">
    <location>
        <begin position="39"/>
        <end position="174"/>
    </location>
</feature>
<evidence type="ECO:0000313" key="2">
    <source>
        <dbReference type="EMBL" id="KGD61622.1"/>
    </source>
</evidence>
<comment type="caution">
    <text evidence="2">The sequence shown here is derived from an EMBL/GenBank/DDBJ whole genome shotgun (WGS) entry which is preliminary data.</text>
</comment>
<dbReference type="EMBL" id="ARXU01000004">
    <property type="protein sequence ID" value="KGD61622.1"/>
    <property type="molecule type" value="Genomic_DNA"/>
</dbReference>
<gene>
    <name evidence="2" type="ORF">T9A_01571</name>
</gene>
<name>A0ABR4WEE5_9GAMM</name>
<keyword evidence="3" id="KW-1185">Reference proteome</keyword>
<protein>
    <recommendedName>
        <fullName evidence="1">DUF6998 domain-containing protein</fullName>
    </recommendedName>
</protein>
<reference evidence="2 3" key="1">
    <citation type="submission" date="2012-09" db="EMBL/GenBank/DDBJ databases">
        <title>Genome Sequence of alkane-degrading Bacterium Alcanivorax jadensis T9.</title>
        <authorList>
            <person name="Lai Q."/>
            <person name="Shao Z."/>
        </authorList>
    </citation>
    <scope>NUCLEOTIDE SEQUENCE [LARGE SCALE GENOMIC DNA]</scope>
    <source>
        <strain evidence="2 3">T9</strain>
    </source>
</reference>
<accession>A0ABR4WEE5</accession>
<dbReference type="RefSeq" id="WP_198030635.1">
    <property type="nucleotide sequence ID" value="NZ_ARXU01000004.1"/>
</dbReference>
<dbReference type="InterPro" id="IPR054267">
    <property type="entry name" value="DUF6998"/>
</dbReference>
<evidence type="ECO:0000313" key="3">
    <source>
        <dbReference type="Proteomes" id="UP000029443"/>
    </source>
</evidence>